<dbReference type="InterPro" id="IPR049560">
    <property type="entry name" value="MeTrfase_RsmB-F_NOP2_cat"/>
</dbReference>
<dbReference type="CDD" id="cd02440">
    <property type="entry name" value="AdoMet_MTases"/>
    <property type="match status" value="1"/>
</dbReference>
<evidence type="ECO:0000256" key="5">
    <source>
        <dbReference type="PROSITE-ProRule" id="PRU01023"/>
    </source>
</evidence>
<evidence type="ECO:0000256" key="2">
    <source>
        <dbReference type="ARBA" id="ARBA00022679"/>
    </source>
</evidence>
<evidence type="ECO:0000256" key="3">
    <source>
        <dbReference type="ARBA" id="ARBA00022691"/>
    </source>
</evidence>
<name>A0A0B7IBU1_9FLAO</name>
<accession>A0A0B7IBU1</accession>
<keyword evidence="2 5" id="KW-0808">Transferase</keyword>
<feature type="domain" description="SAM-dependent MTase RsmB/NOP-type" evidence="6">
    <location>
        <begin position="142"/>
        <end position="402"/>
    </location>
</feature>
<dbReference type="GO" id="GO:0003723">
    <property type="term" value="F:RNA binding"/>
    <property type="evidence" value="ECO:0007669"/>
    <property type="project" value="UniProtKB-UniRule"/>
</dbReference>
<dbReference type="Pfam" id="PF01189">
    <property type="entry name" value="Methyltr_RsmB-F"/>
    <property type="match status" value="1"/>
</dbReference>
<dbReference type="GO" id="GO:0001510">
    <property type="term" value="P:RNA methylation"/>
    <property type="evidence" value="ECO:0007669"/>
    <property type="project" value="InterPro"/>
</dbReference>
<dbReference type="Gene3D" id="3.40.50.150">
    <property type="entry name" value="Vaccinia Virus protein VP39"/>
    <property type="match status" value="1"/>
</dbReference>
<protein>
    <submittedName>
        <fullName evidence="7">rRNA (Cytosine-C(5)-)-methyltransferase rsmB</fullName>
    </submittedName>
</protein>
<dbReference type="Pfam" id="PF22458">
    <property type="entry name" value="RsmF-B_ferredox"/>
    <property type="match status" value="1"/>
</dbReference>
<dbReference type="RefSeq" id="WP_042345307.1">
    <property type="nucleotide sequence ID" value="NZ_BOQK01000009.1"/>
</dbReference>
<dbReference type="AlphaFoldDB" id="A0A0B7IBU1"/>
<dbReference type="Proteomes" id="UP000045051">
    <property type="component" value="Unassembled WGS sequence"/>
</dbReference>
<evidence type="ECO:0000313" key="8">
    <source>
        <dbReference type="Proteomes" id="UP000045051"/>
    </source>
</evidence>
<dbReference type="SUPFAM" id="SSF53335">
    <property type="entry name" value="S-adenosyl-L-methionine-dependent methyltransferases"/>
    <property type="match status" value="1"/>
</dbReference>
<dbReference type="GO" id="GO:0008173">
    <property type="term" value="F:RNA methyltransferase activity"/>
    <property type="evidence" value="ECO:0007669"/>
    <property type="project" value="InterPro"/>
</dbReference>
<dbReference type="PRINTS" id="PR02008">
    <property type="entry name" value="RCMTFAMILY"/>
</dbReference>
<gene>
    <name evidence="7" type="ORF">CCAND38_80096</name>
</gene>
<dbReference type="InterPro" id="IPR001678">
    <property type="entry name" value="MeTrfase_RsmB-F_NOP2_dom"/>
</dbReference>
<feature type="binding site" evidence="5">
    <location>
        <position position="300"/>
    </location>
    <ligand>
        <name>S-adenosyl-L-methionine</name>
        <dbReference type="ChEBI" id="CHEBI:59789"/>
    </ligand>
</feature>
<proteinExistence type="inferred from homology"/>
<sequence>MRLHRNLTEAVIEGLGFIFNEQQYADKVVERQLKKDKRWGARDRAFIAETMYDIVRWKRLYAEIAEVKAPFSSHDLFRMFAVWAVLKGVHLPDWSCFENTPQRRIKGKFDELSKIRKFKDSVPDWLDALGEAELGSDIWSKELTALNELAPVVLRVNTLKIAPAQLKNLLRNEGIETKLLKSYPEALELIQRANIFTTKAFSSGMFEVQDASSQRVAPFLEVLPSMRVIDTCAGAGGKTLHLASLMKNKGQIIAMDIYENKLQELKRRARRNEVFNIETKVIDNKHLKRMQNTADRVLIDAPCSGLGVLKRNPDAKWKLQPEFLNKIRETQQQILQDYSKMVKPGGKMVYATCSILPSENQKQVETFLESEAGKNFIFETEENIFAHQTGYDGFYMARMRKK</sequence>
<dbReference type="PROSITE" id="PS51686">
    <property type="entry name" value="SAM_MT_RSMB_NOP"/>
    <property type="match status" value="1"/>
</dbReference>
<dbReference type="InterPro" id="IPR029063">
    <property type="entry name" value="SAM-dependent_MTases_sf"/>
</dbReference>
<keyword evidence="8" id="KW-1185">Reference proteome</keyword>
<organism evidence="7 8">
    <name type="scientific">Capnocytophaga canis</name>
    <dbReference type="NCBI Taxonomy" id="1848903"/>
    <lineage>
        <taxon>Bacteria</taxon>
        <taxon>Pseudomonadati</taxon>
        <taxon>Bacteroidota</taxon>
        <taxon>Flavobacteriia</taxon>
        <taxon>Flavobacteriales</taxon>
        <taxon>Flavobacteriaceae</taxon>
        <taxon>Capnocytophaga</taxon>
    </lineage>
</organism>
<reference evidence="7 8" key="1">
    <citation type="submission" date="2015-01" db="EMBL/GenBank/DDBJ databases">
        <authorList>
            <person name="MANFREDI Pablo"/>
        </authorList>
    </citation>
    <scope>NUCLEOTIDE SEQUENCE [LARGE SCALE GENOMIC DNA]</scope>
    <source>
        <strain evidence="7 8">CcD38</strain>
    </source>
</reference>
<keyword evidence="3 5" id="KW-0949">S-adenosyl-L-methionine</keyword>
<evidence type="ECO:0000313" key="7">
    <source>
        <dbReference type="EMBL" id="CEN49406.1"/>
    </source>
</evidence>
<keyword evidence="4 5" id="KW-0694">RNA-binding</keyword>
<dbReference type="GeneID" id="97265560"/>
<evidence type="ECO:0000259" key="6">
    <source>
        <dbReference type="PROSITE" id="PS51686"/>
    </source>
</evidence>
<keyword evidence="1 5" id="KW-0489">Methyltransferase</keyword>
<dbReference type="InterPro" id="IPR054728">
    <property type="entry name" value="RsmB-like_ferredoxin"/>
</dbReference>
<comment type="similarity">
    <text evidence="5">Belongs to the class I-like SAM-binding methyltransferase superfamily. RsmB/NOP family.</text>
</comment>
<dbReference type="InterPro" id="IPR023267">
    <property type="entry name" value="RCMT"/>
</dbReference>
<dbReference type="Gene3D" id="3.30.70.1170">
    <property type="entry name" value="Sun protein, domain 3"/>
    <property type="match status" value="1"/>
</dbReference>
<dbReference type="EMBL" id="CDOI01000195">
    <property type="protein sequence ID" value="CEN49406.1"/>
    <property type="molecule type" value="Genomic_DNA"/>
</dbReference>
<evidence type="ECO:0000256" key="1">
    <source>
        <dbReference type="ARBA" id="ARBA00022603"/>
    </source>
</evidence>
<evidence type="ECO:0000256" key="4">
    <source>
        <dbReference type="ARBA" id="ARBA00022884"/>
    </source>
</evidence>
<dbReference type="PANTHER" id="PTHR22807:SF53">
    <property type="entry name" value="RIBOSOMAL RNA SMALL SUBUNIT METHYLTRANSFERASE B-RELATED"/>
    <property type="match status" value="1"/>
</dbReference>
<dbReference type="PANTHER" id="PTHR22807">
    <property type="entry name" value="NOP2 YEAST -RELATED NOL1/NOP2/FMU SUN DOMAIN-CONTAINING"/>
    <property type="match status" value="1"/>
</dbReference>
<feature type="active site" description="Nucleophile" evidence="5">
    <location>
        <position position="353"/>
    </location>
</feature>
<feature type="binding site" evidence="5">
    <location>
        <position position="256"/>
    </location>
    <ligand>
        <name>S-adenosyl-L-methionine</name>
        <dbReference type="ChEBI" id="CHEBI:59789"/>
    </ligand>
</feature>
<feature type="binding site" evidence="5">
    <location>
        <position position="283"/>
    </location>
    <ligand>
        <name>S-adenosyl-L-methionine</name>
        <dbReference type="ChEBI" id="CHEBI:59789"/>
    </ligand>
</feature>
<comment type="caution">
    <text evidence="5">Lacks conserved residue(s) required for the propagation of feature annotation.</text>
</comment>